<dbReference type="InterPro" id="IPR001853">
    <property type="entry name" value="DSBA-like_thioredoxin_dom"/>
</dbReference>
<reference evidence="2 3" key="1">
    <citation type="journal article" date="2014" name="Genome Announc.">
        <title>Draft Genome Sequence of Advenella kashmirensis Strain W13003, a Polycyclic Aromatic Hydrocarbon-Degrading Bacterium.</title>
        <authorList>
            <person name="Wang X."/>
            <person name="Jin D."/>
            <person name="Zhou L."/>
            <person name="Wu L."/>
            <person name="An W."/>
            <person name="Zhao L."/>
        </authorList>
    </citation>
    <scope>NUCLEOTIDE SEQUENCE [LARGE SCALE GENOMIC DNA]</scope>
    <source>
        <strain evidence="2 3">W13003</strain>
    </source>
</reference>
<organism evidence="2 3">
    <name type="scientific">Advenella kashmirensis W13003</name>
    <dbReference type="NCBI Taxonomy" id="1424334"/>
    <lineage>
        <taxon>Bacteria</taxon>
        <taxon>Pseudomonadati</taxon>
        <taxon>Pseudomonadota</taxon>
        <taxon>Betaproteobacteria</taxon>
        <taxon>Burkholderiales</taxon>
        <taxon>Alcaligenaceae</taxon>
    </lineage>
</organism>
<keyword evidence="3" id="KW-1185">Reference proteome</keyword>
<dbReference type="EMBL" id="AYXT01000001">
    <property type="protein sequence ID" value="ETF03691.1"/>
    <property type="molecule type" value="Genomic_DNA"/>
</dbReference>
<dbReference type="InterPro" id="IPR036249">
    <property type="entry name" value="Thioredoxin-like_sf"/>
</dbReference>
<accession>V8QUS2</accession>
<dbReference type="GO" id="GO:0016853">
    <property type="term" value="F:isomerase activity"/>
    <property type="evidence" value="ECO:0007669"/>
    <property type="project" value="UniProtKB-KW"/>
</dbReference>
<dbReference type="SUPFAM" id="SSF52833">
    <property type="entry name" value="Thioredoxin-like"/>
    <property type="match status" value="1"/>
</dbReference>
<protein>
    <submittedName>
        <fullName evidence="2">Protein-disulfide isomerase</fullName>
    </submittedName>
</protein>
<evidence type="ECO:0000259" key="1">
    <source>
        <dbReference type="Pfam" id="PF01323"/>
    </source>
</evidence>
<keyword evidence="2" id="KW-0413">Isomerase</keyword>
<comment type="caution">
    <text evidence="2">The sequence shown here is derived from an EMBL/GenBank/DDBJ whole genome shotgun (WGS) entry which is preliminary data.</text>
</comment>
<name>V8QUS2_9BURK</name>
<dbReference type="AlphaFoldDB" id="V8QUS2"/>
<proteinExistence type="predicted"/>
<dbReference type="STRING" id="1424334.W822_00245"/>
<evidence type="ECO:0000313" key="3">
    <source>
        <dbReference type="Proteomes" id="UP000018733"/>
    </source>
</evidence>
<dbReference type="GO" id="GO:0016491">
    <property type="term" value="F:oxidoreductase activity"/>
    <property type="evidence" value="ECO:0007669"/>
    <property type="project" value="InterPro"/>
</dbReference>
<dbReference type="eggNOG" id="COG3531">
    <property type="taxonomic scope" value="Bacteria"/>
</dbReference>
<dbReference type="PATRIC" id="fig|1424334.3.peg.50"/>
<dbReference type="Gene3D" id="3.40.30.10">
    <property type="entry name" value="Glutaredoxin"/>
    <property type="match status" value="1"/>
</dbReference>
<sequence>MHYIYDPLCGWCYAAEPLLNNILESPLRERFSFEMHAGGLFQRMKLPASKRTMIRQADARIADMTGQIFGEAYLNGLLARDDTIYDSLPPIAAILAVGRLAPGLEPEMLQAIQHAHYREGLAVVQEETLGGLAGTLGVERDRFSPLYNEMLNEHIQNHLDSTLTLMHYAGAQGFPAFVIQRGDTLERLGHEKHYNDPAAFAALFADRIGDDAD</sequence>
<evidence type="ECO:0000313" key="2">
    <source>
        <dbReference type="EMBL" id="ETF03691.1"/>
    </source>
</evidence>
<feature type="domain" description="DSBA-like thioredoxin" evidence="1">
    <location>
        <begin position="5"/>
        <end position="181"/>
    </location>
</feature>
<dbReference type="Pfam" id="PF01323">
    <property type="entry name" value="DSBA"/>
    <property type="match status" value="1"/>
</dbReference>
<dbReference type="HOGENOM" id="CLU_097497_0_0_4"/>
<dbReference type="Proteomes" id="UP000018733">
    <property type="component" value="Unassembled WGS sequence"/>
</dbReference>
<dbReference type="CDD" id="cd03025">
    <property type="entry name" value="DsbA_FrnE_like"/>
    <property type="match status" value="1"/>
</dbReference>
<gene>
    <name evidence="2" type="ORF">W822_00245</name>
</gene>